<gene>
    <name evidence="1" type="ORF">OXX778_LOCUS18854</name>
</gene>
<keyword evidence="2" id="KW-1185">Reference proteome</keyword>
<accession>A0A814KGL8</accession>
<evidence type="ECO:0000313" key="2">
    <source>
        <dbReference type="Proteomes" id="UP000663879"/>
    </source>
</evidence>
<proteinExistence type="predicted"/>
<dbReference type="Proteomes" id="UP000663879">
    <property type="component" value="Unassembled WGS sequence"/>
</dbReference>
<protein>
    <submittedName>
        <fullName evidence="1">Uncharacterized protein</fullName>
    </submittedName>
</protein>
<dbReference type="AlphaFoldDB" id="A0A814KGL8"/>
<dbReference type="EMBL" id="CAJNOC010005409">
    <property type="protein sequence ID" value="CAF1051603.1"/>
    <property type="molecule type" value="Genomic_DNA"/>
</dbReference>
<feature type="non-terminal residue" evidence="1">
    <location>
        <position position="1"/>
    </location>
</feature>
<organism evidence="1 2">
    <name type="scientific">Brachionus calyciflorus</name>
    <dbReference type="NCBI Taxonomy" id="104777"/>
    <lineage>
        <taxon>Eukaryota</taxon>
        <taxon>Metazoa</taxon>
        <taxon>Spiralia</taxon>
        <taxon>Gnathifera</taxon>
        <taxon>Rotifera</taxon>
        <taxon>Eurotatoria</taxon>
        <taxon>Monogononta</taxon>
        <taxon>Pseudotrocha</taxon>
        <taxon>Ploima</taxon>
        <taxon>Brachionidae</taxon>
        <taxon>Brachionus</taxon>
    </lineage>
</organism>
<evidence type="ECO:0000313" key="1">
    <source>
        <dbReference type="EMBL" id="CAF1051603.1"/>
    </source>
</evidence>
<name>A0A814KGL8_9BILA</name>
<reference evidence="1" key="1">
    <citation type="submission" date="2021-02" db="EMBL/GenBank/DDBJ databases">
        <authorList>
            <person name="Nowell W R."/>
        </authorList>
    </citation>
    <scope>NUCLEOTIDE SEQUENCE</scope>
    <source>
        <strain evidence="1">Ploen Becks lab</strain>
    </source>
</reference>
<comment type="caution">
    <text evidence="1">The sequence shown here is derived from an EMBL/GenBank/DDBJ whole genome shotgun (WGS) entry which is preliminary data.</text>
</comment>
<sequence length="142" mass="16424">VTQTQSATSNSLTKWKASEEGHYFFKKNDQEWVEFQKNAFYAKFKFIMQQDDVVFLFSEDRKFYISLDSREAKWGHNLNSLTNVFNTGHWVKENNQNNQGVDFSNQFGGNVNNINIQKNPSASFDLNKSNIGSSIIINIQPQ</sequence>